<evidence type="ECO:0000313" key="4">
    <source>
        <dbReference type="EMBL" id="KAF8659624.1"/>
    </source>
</evidence>
<feature type="transmembrane region" description="Helical" evidence="2">
    <location>
        <begin position="710"/>
        <end position="727"/>
    </location>
</feature>
<feature type="transmembrane region" description="Helical" evidence="2">
    <location>
        <begin position="378"/>
        <end position="398"/>
    </location>
</feature>
<accession>A0A835E0N2</accession>
<evidence type="ECO:0000259" key="3">
    <source>
        <dbReference type="Pfam" id="PF13962"/>
    </source>
</evidence>
<comment type="caution">
    <text evidence="4">The sequence shown here is derived from an EMBL/GenBank/DDBJ whole genome shotgun (WGS) entry which is preliminary data.</text>
</comment>
<dbReference type="InterPro" id="IPR026961">
    <property type="entry name" value="PGG_dom"/>
</dbReference>
<gene>
    <name evidence="4" type="ORF">HU200_058381</name>
</gene>
<keyword evidence="2" id="KW-1133">Transmembrane helix</keyword>
<feature type="compositionally biased region" description="Low complexity" evidence="1">
    <location>
        <begin position="116"/>
        <end position="128"/>
    </location>
</feature>
<feature type="transmembrane region" description="Helical" evidence="2">
    <location>
        <begin position="905"/>
        <end position="927"/>
    </location>
</feature>
<feature type="transmembrane region" description="Helical" evidence="2">
    <location>
        <begin position="471"/>
        <end position="489"/>
    </location>
</feature>
<protein>
    <recommendedName>
        <fullName evidence="3">PGG domain-containing protein</fullName>
    </recommendedName>
</protein>
<dbReference type="EMBL" id="JACEFO010002455">
    <property type="protein sequence ID" value="KAF8659624.1"/>
    <property type="molecule type" value="Genomic_DNA"/>
</dbReference>
<evidence type="ECO:0000256" key="1">
    <source>
        <dbReference type="SAM" id="MobiDB-lite"/>
    </source>
</evidence>
<dbReference type="PANTHER" id="PTHR24177:SF396">
    <property type="entry name" value="PGG DOMAIN-CONTAINING PROTEIN"/>
    <property type="match status" value="1"/>
</dbReference>
<feature type="compositionally biased region" description="Low complexity" evidence="1">
    <location>
        <begin position="1011"/>
        <end position="1023"/>
    </location>
</feature>
<feature type="transmembrane region" description="Helical" evidence="2">
    <location>
        <begin position="859"/>
        <end position="877"/>
    </location>
</feature>
<feature type="region of interest" description="Disordered" evidence="1">
    <location>
        <begin position="1003"/>
        <end position="1030"/>
    </location>
</feature>
<dbReference type="PANTHER" id="PTHR24177">
    <property type="entry name" value="CASKIN"/>
    <property type="match status" value="1"/>
</dbReference>
<feature type="transmembrane region" description="Helical" evidence="2">
    <location>
        <begin position="579"/>
        <end position="601"/>
    </location>
</feature>
<evidence type="ECO:0000313" key="5">
    <source>
        <dbReference type="Proteomes" id="UP000636709"/>
    </source>
</evidence>
<feature type="transmembrane region" description="Helical" evidence="2">
    <location>
        <begin position="410"/>
        <end position="428"/>
    </location>
</feature>
<feature type="compositionally biased region" description="Basic and acidic residues" evidence="1">
    <location>
        <begin position="832"/>
        <end position="850"/>
    </location>
</feature>
<dbReference type="Pfam" id="PF13962">
    <property type="entry name" value="PGG"/>
    <property type="match status" value="5"/>
</dbReference>
<feature type="region of interest" description="Disordered" evidence="1">
    <location>
        <begin position="294"/>
        <end position="316"/>
    </location>
</feature>
<feature type="transmembrane region" description="Helical" evidence="2">
    <location>
        <begin position="440"/>
        <end position="459"/>
    </location>
</feature>
<dbReference type="Proteomes" id="UP000636709">
    <property type="component" value="Unassembled WGS sequence"/>
</dbReference>
<feature type="domain" description="PGG" evidence="3">
    <location>
        <begin position="466"/>
        <end position="573"/>
    </location>
</feature>
<keyword evidence="2" id="KW-0472">Membrane</keyword>
<feature type="transmembrane region" description="Helical" evidence="2">
    <location>
        <begin position="939"/>
        <end position="959"/>
    </location>
</feature>
<feature type="domain" description="PGG" evidence="3">
    <location>
        <begin position="137"/>
        <end position="255"/>
    </location>
</feature>
<feature type="transmembrane region" description="Helical" evidence="2">
    <location>
        <begin position="194"/>
        <end position="219"/>
    </location>
</feature>
<reference evidence="4" key="1">
    <citation type="submission" date="2020-07" db="EMBL/GenBank/DDBJ databases">
        <title>Genome sequence and genetic diversity analysis of an under-domesticated orphan crop, white fonio (Digitaria exilis).</title>
        <authorList>
            <person name="Bennetzen J.L."/>
            <person name="Chen S."/>
            <person name="Ma X."/>
            <person name="Wang X."/>
            <person name="Yssel A.E.J."/>
            <person name="Chaluvadi S.R."/>
            <person name="Johnson M."/>
            <person name="Gangashetty P."/>
            <person name="Hamidou F."/>
            <person name="Sanogo M.D."/>
            <person name="Zwaenepoel A."/>
            <person name="Wallace J."/>
            <person name="Van De Peer Y."/>
            <person name="Van Deynze A."/>
        </authorList>
    </citation>
    <scope>NUCLEOTIDE SEQUENCE</scope>
    <source>
        <tissue evidence="4">Leaves</tissue>
    </source>
</reference>
<feature type="region of interest" description="Disordered" evidence="1">
    <location>
        <begin position="81"/>
        <end position="134"/>
    </location>
</feature>
<organism evidence="4 5">
    <name type="scientific">Digitaria exilis</name>
    <dbReference type="NCBI Taxonomy" id="1010633"/>
    <lineage>
        <taxon>Eukaryota</taxon>
        <taxon>Viridiplantae</taxon>
        <taxon>Streptophyta</taxon>
        <taxon>Embryophyta</taxon>
        <taxon>Tracheophyta</taxon>
        <taxon>Spermatophyta</taxon>
        <taxon>Magnoliopsida</taxon>
        <taxon>Liliopsida</taxon>
        <taxon>Poales</taxon>
        <taxon>Poaceae</taxon>
        <taxon>PACMAD clade</taxon>
        <taxon>Panicoideae</taxon>
        <taxon>Panicodae</taxon>
        <taxon>Paniceae</taxon>
        <taxon>Anthephorinae</taxon>
        <taxon>Digitaria</taxon>
    </lineage>
</organism>
<feature type="region of interest" description="Disordered" evidence="1">
    <location>
        <begin position="26"/>
        <end position="61"/>
    </location>
</feature>
<keyword evidence="5" id="KW-1185">Reference proteome</keyword>
<name>A0A835E0N2_9POAL</name>
<sequence>MGHRPLTRVPLARDCRELGAGAAFRRSPRVSNNRLQGQVHAPNAKLPTPQRRRAPEPRNSQVFVYARSPLALRAGRRVQDFKYSQADATPADQTRARERGGGEGEAMERSRQVVAEPSSSSAGASTPTEKGKRDDSWEYRLRKYLLLLATLVATVTYGAAFNPPGGVWQNADPTTEVIAGDPIIRKTSYRRYLIFFYSNATAFASSLVVIVIVLILAVLNERHEASLVAPLRILRVVMVLDLFSLMGAYAAGTFRDSLTAIYSSLLLAGIVVYLAIHMALALLEYRTNRRIRQSQTNDTTRAPADATSPVAGSTQPAKDDTALAKLRKALMLLATFAVSVTYVAGLSAPGGFWDHEEGGHKPGDAILKGGPHDRRLKAFFVCNTTAFVASLIIIIILQDKRLSFSPNFKSFELYGFIAVTLMGLVGAYSAGSCRQIDTTIYINSLVGAVMVFILVQAAIHFFKIALEKARSLVLLLATLAAAITYQAGLTPPGGLWQDDDTGGLYKAGDPILLTTNPRRYKAFYYSNSVAFVASLVAILLVRMKTLHYHNALEAAMILDLLGLITAYAAGSCRDVTTSIYAMGLAGAVLVYVVIHVVMFTLDHIDDTPSPTPASVEAELKVVEKRRKRLLLFAILAATITYQAGLTPPGGFLQTDDPTTRHRTGDPVLLNNYPRRYTAFFYCNSVSFMLSIALIILLVNPNMYRPAIRTNALSVCTAAGLIGIMGAYAAGCTQHLKTSIYIFALAAFVLIVVLVVVLYLAMKERENNKKKNKTRDQPAGSAGIAAAAANGNTMGSNNGEENKSSDTMEIAPDLEAQPSPGGSAADTAGLEQNETKEDEPQSPPKTEDDVEKKLREKRKFLMLLGILVASITYQAGLAPPGGTWQSNLGGHAAGDPVMHDNRRHRYLAFFYSNSTSFVASVVVIVLLLPPSMPKKWWPWWLGVMNTTIVLDLLCLLIAYAAGSSRSWKTAGYVSALVIAVLAYFVVHVLVSCFVRIMDKRRQEHEHRSAHSTTTTTPPNPGTNGQSLSHSR</sequence>
<feature type="transmembrane region" description="Helical" evidence="2">
    <location>
        <begin position="971"/>
        <end position="993"/>
    </location>
</feature>
<feature type="domain" description="PGG" evidence="3">
    <location>
        <begin position="851"/>
        <end position="964"/>
    </location>
</feature>
<evidence type="ECO:0000256" key="2">
    <source>
        <dbReference type="SAM" id="Phobius"/>
    </source>
</evidence>
<feature type="transmembrane region" description="Helical" evidence="2">
    <location>
        <begin position="231"/>
        <end position="254"/>
    </location>
</feature>
<feature type="transmembrane region" description="Helical" evidence="2">
    <location>
        <begin position="260"/>
        <end position="283"/>
    </location>
</feature>
<feature type="transmembrane region" description="Helical" evidence="2">
    <location>
        <begin position="144"/>
        <end position="161"/>
    </location>
</feature>
<dbReference type="OrthoDB" id="650860at2759"/>
<feature type="compositionally biased region" description="Basic and acidic residues" evidence="1">
    <location>
        <begin position="94"/>
        <end position="111"/>
    </location>
</feature>
<feature type="transmembrane region" description="Helical" evidence="2">
    <location>
        <begin position="329"/>
        <end position="348"/>
    </location>
</feature>
<dbReference type="GO" id="GO:0016020">
    <property type="term" value="C:membrane"/>
    <property type="evidence" value="ECO:0007669"/>
    <property type="project" value="TreeGrafter"/>
</dbReference>
<feature type="transmembrane region" description="Helical" evidence="2">
    <location>
        <begin position="739"/>
        <end position="760"/>
    </location>
</feature>
<feature type="domain" description="PGG" evidence="3">
    <location>
        <begin position="323"/>
        <end position="434"/>
    </location>
</feature>
<proteinExistence type="predicted"/>
<feature type="transmembrane region" description="Helical" evidence="2">
    <location>
        <begin position="522"/>
        <end position="541"/>
    </location>
</feature>
<feature type="transmembrane region" description="Helical" evidence="2">
    <location>
        <begin position="629"/>
        <end position="645"/>
    </location>
</feature>
<feature type="region of interest" description="Disordered" evidence="1">
    <location>
        <begin position="811"/>
        <end position="850"/>
    </location>
</feature>
<feature type="transmembrane region" description="Helical" evidence="2">
    <location>
        <begin position="678"/>
        <end position="698"/>
    </location>
</feature>
<feature type="transmembrane region" description="Helical" evidence="2">
    <location>
        <begin position="548"/>
        <end position="567"/>
    </location>
</feature>
<dbReference type="AlphaFoldDB" id="A0A835E0N2"/>
<keyword evidence="2" id="KW-0812">Transmembrane</keyword>
<feature type="domain" description="PGG" evidence="3">
    <location>
        <begin position="622"/>
        <end position="732"/>
    </location>
</feature>